<reference evidence="2 3" key="1">
    <citation type="submission" date="2018-02" db="EMBL/GenBank/DDBJ databases">
        <title>Draft genome sequences of Elsinoe sp., causing black scab on jojoba.</title>
        <authorList>
            <person name="Stodart B."/>
            <person name="Jeffress S."/>
            <person name="Ash G."/>
            <person name="Arun Chinnappa K."/>
        </authorList>
    </citation>
    <scope>NUCLEOTIDE SEQUENCE [LARGE SCALE GENOMIC DNA]</scope>
    <source>
        <strain evidence="2 3">Hillstone_2</strain>
    </source>
</reference>
<sequence>MGEDGVHFQPAETERKDSTYQQSSPSSTTQPIDSIPDDAHEFKAFSRAQTSVDIEDYFY</sequence>
<dbReference type="Proteomes" id="UP000308133">
    <property type="component" value="Unassembled WGS sequence"/>
</dbReference>
<feature type="compositionally biased region" description="Low complexity" evidence="1">
    <location>
        <begin position="19"/>
        <end position="34"/>
    </location>
</feature>
<name>A0A4U7AKH5_9PEZI</name>
<evidence type="ECO:0000313" key="2">
    <source>
        <dbReference type="EMBL" id="TKX18458.1"/>
    </source>
</evidence>
<feature type="compositionally biased region" description="Basic and acidic residues" evidence="1">
    <location>
        <begin position="1"/>
        <end position="18"/>
    </location>
</feature>
<feature type="region of interest" description="Disordered" evidence="1">
    <location>
        <begin position="1"/>
        <end position="40"/>
    </location>
</feature>
<evidence type="ECO:0000313" key="3">
    <source>
        <dbReference type="Proteomes" id="UP000308133"/>
    </source>
</evidence>
<dbReference type="EMBL" id="PTQR01000128">
    <property type="protein sequence ID" value="TKX18458.1"/>
    <property type="molecule type" value="Genomic_DNA"/>
</dbReference>
<accession>A0A4U7AKH5</accession>
<evidence type="ECO:0000256" key="1">
    <source>
        <dbReference type="SAM" id="MobiDB-lite"/>
    </source>
</evidence>
<comment type="caution">
    <text evidence="2">The sequence shown here is derived from an EMBL/GenBank/DDBJ whole genome shotgun (WGS) entry which is preliminary data.</text>
</comment>
<dbReference type="AlphaFoldDB" id="A0A4U7AKH5"/>
<organism evidence="2 3">
    <name type="scientific">Elsinoe australis</name>
    <dbReference type="NCBI Taxonomy" id="40998"/>
    <lineage>
        <taxon>Eukaryota</taxon>
        <taxon>Fungi</taxon>
        <taxon>Dikarya</taxon>
        <taxon>Ascomycota</taxon>
        <taxon>Pezizomycotina</taxon>
        <taxon>Dothideomycetes</taxon>
        <taxon>Dothideomycetidae</taxon>
        <taxon>Myriangiales</taxon>
        <taxon>Elsinoaceae</taxon>
        <taxon>Elsinoe</taxon>
    </lineage>
</organism>
<gene>
    <name evidence="2" type="ORF">C1H76_9247</name>
</gene>
<proteinExistence type="predicted"/>
<protein>
    <submittedName>
        <fullName evidence="2">Uncharacterized protein</fullName>
    </submittedName>
</protein>